<evidence type="ECO:0000313" key="2">
    <source>
        <dbReference type="EMBL" id="GMH26117.1"/>
    </source>
</evidence>
<keyword evidence="3" id="KW-1185">Reference proteome</keyword>
<accession>A0AAD3TCP7</accession>
<protein>
    <submittedName>
        <fullName evidence="2">Uncharacterized protein</fullName>
    </submittedName>
</protein>
<gene>
    <name evidence="2" type="ORF">Nepgr_027960</name>
</gene>
<proteinExistence type="predicted"/>
<evidence type="ECO:0000256" key="1">
    <source>
        <dbReference type="SAM" id="MobiDB-lite"/>
    </source>
</evidence>
<organism evidence="2 3">
    <name type="scientific">Nepenthes gracilis</name>
    <name type="common">Slender pitcher plant</name>
    <dbReference type="NCBI Taxonomy" id="150966"/>
    <lineage>
        <taxon>Eukaryota</taxon>
        <taxon>Viridiplantae</taxon>
        <taxon>Streptophyta</taxon>
        <taxon>Embryophyta</taxon>
        <taxon>Tracheophyta</taxon>
        <taxon>Spermatophyta</taxon>
        <taxon>Magnoliopsida</taxon>
        <taxon>eudicotyledons</taxon>
        <taxon>Gunneridae</taxon>
        <taxon>Pentapetalae</taxon>
        <taxon>Caryophyllales</taxon>
        <taxon>Nepenthaceae</taxon>
        <taxon>Nepenthes</taxon>
    </lineage>
</organism>
<evidence type="ECO:0000313" key="3">
    <source>
        <dbReference type="Proteomes" id="UP001279734"/>
    </source>
</evidence>
<dbReference type="AlphaFoldDB" id="A0AAD3TCP7"/>
<name>A0AAD3TCP7_NEPGR</name>
<comment type="caution">
    <text evidence="2">The sequence shown here is derived from an EMBL/GenBank/DDBJ whole genome shotgun (WGS) entry which is preliminary data.</text>
</comment>
<sequence>MVKKAKNLLLRLRSKQLIPTGKGDCYQSHCRQCDCATESTMASKKQSNTPKNLEKKKLKMPEYSYERAITKINEHRKHSKNGNHQPVAAAKIVPKRVEFEAAKSKGLDTDKRIKSGSKAEKSGKNPALSTKPAKGQSPKVEINVVIKPSCPGVTKVHTSISDHRTTSTHFIEKRSETYQHAKSTVKSNGGSLVYAEERKYIKKVVIQSKRDIIIRK</sequence>
<feature type="compositionally biased region" description="Basic and acidic residues" evidence="1">
    <location>
        <begin position="103"/>
        <end position="123"/>
    </location>
</feature>
<dbReference type="Proteomes" id="UP001279734">
    <property type="component" value="Unassembled WGS sequence"/>
</dbReference>
<reference evidence="2" key="1">
    <citation type="submission" date="2023-05" db="EMBL/GenBank/DDBJ databases">
        <title>Nepenthes gracilis genome sequencing.</title>
        <authorList>
            <person name="Fukushima K."/>
        </authorList>
    </citation>
    <scope>NUCLEOTIDE SEQUENCE</scope>
    <source>
        <strain evidence="2">SING2019-196</strain>
    </source>
</reference>
<feature type="region of interest" description="Disordered" evidence="1">
    <location>
        <begin position="103"/>
        <end position="138"/>
    </location>
</feature>
<dbReference type="EMBL" id="BSYO01000030">
    <property type="protein sequence ID" value="GMH26117.1"/>
    <property type="molecule type" value="Genomic_DNA"/>
</dbReference>